<dbReference type="GO" id="GO:0006508">
    <property type="term" value="P:proteolysis"/>
    <property type="evidence" value="ECO:0007669"/>
    <property type="project" value="UniProtKB-KW"/>
</dbReference>
<proteinExistence type="predicted"/>
<keyword evidence="7 18" id="KW-0812">Transmembrane</keyword>
<evidence type="ECO:0000259" key="19">
    <source>
        <dbReference type="PROSITE" id="PS50507"/>
    </source>
</evidence>
<keyword evidence="14 18" id="KW-1133">Transmembrane helix</keyword>
<dbReference type="GO" id="GO:0003723">
    <property type="term" value="F:RNA binding"/>
    <property type="evidence" value="ECO:0007669"/>
    <property type="project" value="InterPro"/>
</dbReference>
<evidence type="ECO:0000256" key="9">
    <source>
        <dbReference type="ARBA" id="ARBA00022741"/>
    </source>
</evidence>
<evidence type="ECO:0000256" key="18">
    <source>
        <dbReference type="SAM" id="Phobius"/>
    </source>
</evidence>
<dbReference type="PROSITE" id="PS50507">
    <property type="entry name" value="RDRP_SSRNA_POS"/>
    <property type="match status" value="1"/>
</dbReference>
<dbReference type="SUPFAM" id="SSF56672">
    <property type="entry name" value="DNA/RNA polymerases"/>
    <property type="match status" value="1"/>
</dbReference>
<keyword evidence="9" id="KW-0547">Nucleotide-binding</keyword>
<dbReference type="GO" id="GO:0005524">
    <property type="term" value="F:ATP binding"/>
    <property type="evidence" value="ECO:0007669"/>
    <property type="project" value="UniProtKB-KW"/>
</dbReference>
<evidence type="ECO:0000313" key="22">
    <source>
        <dbReference type="EMBL" id="CCE67066.1"/>
    </source>
</evidence>
<dbReference type="PROSITE" id="PS51874">
    <property type="entry name" value="PCV_3C_PRO"/>
    <property type="match status" value="1"/>
</dbReference>
<feature type="domain" description="RdRp catalytic" evidence="19">
    <location>
        <begin position="1728"/>
        <end position="1852"/>
    </location>
</feature>
<keyword evidence="23" id="KW-1185">Reference proteome</keyword>
<dbReference type="PROSITE" id="PS51218">
    <property type="entry name" value="SF3_HELICASE_2"/>
    <property type="match status" value="1"/>
</dbReference>
<keyword evidence="12" id="KW-0067">ATP-binding</keyword>
<evidence type="ECO:0000256" key="5">
    <source>
        <dbReference type="ARBA" id="ARBA00022670"/>
    </source>
</evidence>
<dbReference type="InterPro" id="IPR043128">
    <property type="entry name" value="Rev_trsase/Diguanyl_cyclase"/>
</dbReference>
<dbReference type="InterPro" id="IPR044067">
    <property type="entry name" value="PCV_3C_PRO"/>
</dbReference>
<dbReference type="Pfam" id="PF00910">
    <property type="entry name" value="RNA_helicase"/>
    <property type="match status" value="1"/>
</dbReference>
<evidence type="ECO:0000259" key="20">
    <source>
        <dbReference type="PROSITE" id="PS51218"/>
    </source>
</evidence>
<keyword evidence="18" id="KW-0472">Membrane</keyword>
<keyword evidence="13" id="KW-0693">Viral RNA replication</keyword>
<protein>
    <recommendedName>
        <fullName evidence="3">RNA1 polyprotein</fullName>
    </recommendedName>
    <alternativeName>
        <fullName evidence="16">P1</fullName>
    </alternativeName>
</protein>
<evidence type="ECO:0000256" key="7">
    <source>
        <dbReference type="ARBA" id="ARBA00022692"/>
    </source>
</evidence>
<dbReference type="GeneID" id="12977749"/>
<evidence type="ECO:0000256" key="14">
    <source>
        <dbReference type="ARBA" id="ARBA00022989"/>
    </source>
</evidence>
<dbReference type="Pfam" id="PF00680">
    <property type="entry name" value="RdRP_1"/>
    <property type="match status" value="1"/>
</dbReference>
<evidence type="ECO:0000256" key="2">
    <source>
        <dbReference type="ARBA" id="ARBA00004517"/>
    </source>
</evidence>
<dbReference type="InterPro" id="IPR014759">
    <property type="entry name" value="Helicase_SF3_ssRNA_vir"/>
</dbReference>
<dbReference type="Proteomes" id="UP000203785">
    <property type="component" value="Genome"/>
</dbReference>
<dbReference type="InterPro" id="IPR043502">
    <property type="entry name" value="DNA/RNA_pol_sf"/>
</dbReference>
<evidence type="ECO:0000256" key="13">
    <source>
        <dbReference type="ARBA" id="ARBA00022953"/>
    </source>
</evidence>
<evidence type="ECO:0000256" key="6">
    <source>
        <dbReference type="ARBA" id="ARBA00022679"/>
    </source>
</evidence>
<keyword evidence="15" id="KW-1038">Host endoplasmic reticulum</keyword>
<feature type="domain" description="SF3 helicase" evidence="20">
    <location>
        <begin position="751"/>
        <end position="919"/>
    </location>
</feature>
<keyword evidence="6" id="KW-0808">Transferase</keyword>
<accession>I2FLU2</accession>
<dbReference type="InterPro" id="IPR007094">
    <property type="entry name" value="RNA-dir_pol_PSvirus"/>
</dbReference>
<feature type="region of interest" description="Disordered" evidence="17">
    <location>
        <begin position="42"/>
        <end position="61"/>
    </location>
</feature>
<dbReference type="InterPro" id="IPR000605">
    <property type="entry name" value="Helicase_SF3_ssDNA/RNA_vir"/>
</dbReference>
<dbReference type="EMBL" id="HE613269">
    <property type="protein sequence ID" value="CCE67066.1"/>
    <property type="molecule type" value="Genomic_RNA"/>
</dbReference>
<feature type="domain" description="Peptidase C3" evidence="21">
    <location>
        <begin position="1243"/>
        <end position="1459"/>
    </location>
</feature>
<dbReference type="GO" id="GO:0044166">
    <property type="term" value="C:host cell endoplasmic reticulum lumen"/>
    <property type="evidence" value="ECO:0007669"/>
    <property type="project" value="UniProtKB-SubCell"/>
</dbReference>
<feature type="transmembrane region" description="Helical" evidence="18">
    <location>
        <begin position="546"/>
        <end position="567"/>
    </location>
</feature>
<keyword evidence="11" id="KW-0788">Thiol protease</keyword>
<keyword evidence="5" id="KW-0645">Protease</keyword>
<evidence type="ECO:0000256" key="15">
    <source>
        <dbReference type="ARBA" id="ARBA00023184"/>
    </source>
</evidence>
<evidence type="ECO:0000313" key="23">
    <source>
        <dbReference type="Proteomes" id="UP000203785"/>
    </source>
</evidence>
<reference evidence="22 23" key="2">
    <citation type="journal article" date="2012" name="Virus Res.">
        <title>Grapevine deformation virus: Completion of the sequence and evidence on its origin from recombination events between Grapevine fanleaf virus and Arabis mosaic virus.</title>
        <authorList>
            <person name="Elbeaino T."/>
            <person name="Digiaro M."/>
            <person name="Ghebremeskel S."/>
            <person name="Martelli G.P."/>
        </authorList>
    </citation>
    <scope>NUCLEOTIDE SEQUENCE [LARGE SCALE GENOMIC DNA]</scope>
    <source>
        <strain evidence="22">N66</strain>
    </source>
</reference>
<comment type="subcellular location">
    <subcellularLocation>
        <location evidence="1">Host endoplasmic reticulum lumen</location>
    </subcellularLocation>
    <subcellularLocation>
        <location evidence="2">Host endoplasmic reticulum membrane</location>
        <topology evidence="2">Single-pass membrane protein</topology>
    </subcellularLocation>
</comment>
<dbReference type="GO" id="GO:0039694">
    <property type="term" value="P:viral RNA genome replication"/>
    <property type="evidence" value="ECO:0007669"/>
    <property type="project" value="InterPro"/>
</dbReference>
<dbReference type="Gene3D" id="3.30.70.270">
    <property type="match status" value="1"/>
</dbReference>
<dbReference type="GO" id="GO:0003724">
    <property type="term" value="F:RNA helicase activity"/>
    <property type="evidence" value="ECO:0007669"/>
    <property type="project" value="InterPro"/>
</dbReference>
<dbReference type="GO" id="GO:0004197">
    <property type="term" value="F:cysteine-type endopeptidase activity"/>
    <property type="evidence" value="ECO:0007669"/>
    <property type="project" value="InterPro"/>
</dbReference>
<evidence type="ECO:0000256" key="11">
    <source>
        <dbReference type="ARBA" id="ARBA00022807"/>
    </source>
</evidence>
<feature type="transmembrane region" description="Helical" evidence="18">
    <location>
        <begin position="514"/>
        <end position="534"/>
    </location>
</feature>
<evidence type="ECO:0000256" key="17">
    <source>
        <dbReference type="SAM" id="MobiDB-lite"/>
    </source>
</evidence>
<keyword evidence="10" id="KW-0378">Hydrolase</keyword>
<evidence type="ECO:0000256" key="12">
    <source>
        <dbReference type="ARBA" id="ARBA00022840"/>
    </source>
</evidence>
<name>I2FLU2_9SECO</name>
<dbReference type="RefSeq" id="YP_006347591.1">
    <property type="nucleotide sequence ID" value="NC_017939.1"/>
</dbReference>
<organism evidence="22 23">
    <name type="scientific">Grapevine deformation virus</name>
    <dbReference type="NCBI Taxonomy" id="233784"/>
    <lineage>
        <taxon>Viruses</taxon>
        <taxon>Riboviria</taxon>
        <taxon>Orthornavirae</taxon>
        <taxon>Pisuviricota</taxon>
        <taxon>Pisoniviricetes</taxon>
        <taxon>Picornavirales</taxon>
        <taxon>Secoviridae</taxon>
        <taxon>Comovirinae</taxon>
        <taxon>Nepovirus</taxon>
        <taxon>Nepovirus deformationis</taxon>
    </lineage>
</organism>
<dbReference type="GO" id="GO:0006351">
    <property type="term" value="P:DNA-templated transcription"/>
    <property type="evidence" value="ECO:0007669"/>
    <property type="project" value="InterPro"/>
</dbReference>
<evidence type="ECO:0000256" key="1">
    <source>
        <dbReference type="ARBA" id="ARBA00004149"/>
    </source>
</evidence>
<evidence type="ECO:0000256" key="10">
    <source>
        <dbReference type="ARBA" id="ARBA00022801"/>
    </source>
</evidence>
<keyword evidence="8" id="KW-0548">Nucleotidyltransferase</keyword>
<evidence type="ECO:0000256" key="3">
    <source>
        <dbReference type="ARBA" id="ARBA00020936"/>
    </source>
</evidence>
<evidence type="ECO:0000256" key="8">
    <source>
        <dbReference type="ARBA" id="ARBA00022695"/>
    </source>
</evidence>
<evidence type="ECO:0000256" key="16">
    <source>
        <dbReference type="ARBA" id="ARBA00031919"/>
    </source>
</evidence>
<dbReference type="KEGG" id="vg:12977749"/>
<dbReference type="InterPro" id="IPR001205">
    <property type="entry name" value="RNA-dir_pol_C"/>
</dbReference>
<sequence>MWQVSEGSQCCCTGKTFSNAEAKELRYVCSCWMSTRLVKAEAPPQQSRRSGIAPTPLKSKGTVQVPFPKVVGVKPNDPKSKGASVAPTPLLKQRCEVVVQYGPPADIELVYPPLVREEERSSKKVVLPPTPKVEIRVPVCCAPKWMVAIPKPPVKLALKASKLRFPKRAVAYNGVNFIDSRGKVVLSEGAKRILKGIRVATKQRLRAARRIVACRKVRAARALAKFEAIAQSERLDQLETGFQVVLPAPKMSCSPKGAAPSTTSVVVVKKRKLAKLPKAVPEQDFSCLVGFDWGEKSHPIETDIEDDWVLVEKPVLLRQAAHTVQGRATEALTRFAATSGFSLDAHQKVEDFASLGEAEYLMAGEFADLCLQSLVYNDAPVLSATIAELKEDTDFADAIELLKLELAELPTDSTTCAPFKQWASAAKQMAKGAGALVGDFARAAGAAAVISFDMAVEFLQDKALKFCKKIFDVTMAPYLQHLASAHSIVKKIWEKLSEWMESLKSKASLALEVMAQHAIFALGAMVIGGVVVLVEKVLVAAKIIPNCGIILGAFLTLFFASLGLTALECTAEEIFRLHACCKSAIYSMYSVNESTMVGEGESLTMGAASGLDTAVSALTRIGQSMISFKLGSMLYYAKIAQGFRPTCKGKKAIGELTSWLIDLVGSIYSTVTGQESTFFDELSTIVCLDVRAWLLKSKRVRLQVETMAVGDRITLNTIAKLLEDGHKILVTAAGVPRKMSADFTMCIKEEVSKLEEVHARTACAGINEGMRAFPFWVYIYGASQSGKTTIANSIIIPELLDEMNLPKSSVYSRPKTGGFWSGYARQACVKVDDFYAIEQTPSLASSMIDVVNSEPYPLDMAYIHEKGMSMDSPLVVTTANTVVPPTNSQVVDLPSFYNRRAAVLEVRRKDGGIFDPEAYDSCIEVRFMHSKCPYVDSAGVPQGPAVNTPMDEGWITPSEAVAVLKNLLGVHVLNEEKKLIAYRERIGHDHPIYNAAKEFIGNMYYPGQWLTAEQKLTYEIDDSEFSFLAVDGKMYKYNALGKLHPCTSKPSHPNVIPWLEKKTLEIVHWDVHKHIATGPRNALVACFLQGFVQGQSKVESVERMGKDSSPEQQSFFRKLSLSERIYLRLCQIRIDNIKQEELVGSSRGPMAVLRECLLRSKQVVVENYSLLLTLVAIILLISAAYTLLSTIVALAGCSSFAGGMVAVTAVNSASIPCSEPRMEERYPPRNRFVSRISKIRGEGPSQGQGEHEELVTEFYYYSDGVKKLISTCWFKGRSLLMTRHQALAVPVGTEVEIIYADGTVKKLVWPGRQEDGNCKGFVEFPENELVVFEHPHLLTMPIKYEKYFVDDADRQISPNVAVKCCVARLEDGIPQFHFWNKYATARSETHTLKDEGGGNVYQNKIRRFIVYAHEAKKYDCGALAVAVIQGVPKVIAMLVSGNRGVTYSSVIPAYSSSYLRGDVPYVPEDGIVTSGYRKVGYLHRSDAPHVPSRTAFMRVPDELCFPYPNPKQPAILSTEDERLKGTVHEGYDPVKDGMKKFAEPMSLLDEKLLDEVAGDMVHTWYDPGEFLEDISLDQAINGDEEEEYFDSLVMDTSEGYPDVLDRKPGEKGKARFFVGEPGNRIFVAGCKPEKAYYQLEEDSKTRVPALVSIETPKDERLKRSKIDTPGTRLFSVLPLAYNLLLRVKFLSFSRLLMKKRGHLPCQVGINPYSREWTDLYHRLGELSDVGYNCDYRAFDGLITGQILSVIADMINAGYRDPIGNQQRKNLLLAISGRLSICGNQVYATEAGIPSGCALTVVLNSIFNELLMRYCFKKIVPPLYKECFDRCVVLVTYGDDNVFTVAQSVMEHFTGDALKRQMAKIGVTITDGKDKSLSTIPARPLLELEFLKRGFKRSPGGHVGAPLEKLSIMSSLIYIRSDGSDLLQKLLDNVNTALVELYLHADREYFDSVRDFYLEKLPPGSYKELTTWFQAETFHECQRSGESGYKPQGLIEISHGAAFASFTQQAGTELEKHDICPGLSIAGAKYVANENEIVLTLSSKLPGDTNTFKLDLPCGDGIGRLPSKNSILALRKPGLVRNLCCLAQSGKKTLVIRDERPYIGAWAVACICGESFGFGTQSVLALYANLLGPNRRNGLASYFSDFDSPVHIKRVHAKTNTKEGSEALKEIFPFCEVELYDATNADVGREVICNQPSTYPSVCLVGGISFPKEGGEPGALYSSADTVMAKQVPGVYESEVCLKCCERCIGVTTKVVTSTSVFANSMVKTHLKALRRVQSHMCPRR</sequence>
<evidence type="ECO:0000256" key="4">
    <source>
        <dbReference type="ARBA" id="ARBA00022484"/>
    </source>
</evidence>
<dbReference type="GO" id="GO:0003968">
    <property type="term" value="F:RNA-directed RNA polymerase activity"/>
    <property type="evidence" value="ECO:0007669"/>
    <property type="project" value="UniProtKB-KW"/>
</dbReference>
<keyword evidence="4" id="KW-0696">RNA-directed RNA polymerase</keyword>
<dbReference type="GO" id="GO:0044167">
    <property type="term" value="C:host cell endoplasmic reticulum membrane"/>
    <property type="evidence" value="ECO:0007669"/>
    <property type="project" value="UniProtKB-SubCell"/>
</dbReference>
<evidence type="ECO:0000259" key="21">
    <source>
        <dbReference type="PROSITE" id="PS51874"/>
    </source>
</evidence>
<reference evidence="23" key="1">
    <citation type="journal article" date="2005" name="Virus Genes">
        <title>Complete nucleotide sequence of the RNA-2 of grapevine deformation and Grapevine Anatolian ringspot viruses.</title>
        <authorList>
            <person name="Ghanem-Sabanadzovic N.A."/>
            <person name="Sabanadzovic S."/>
            <person name="Digiaro M."/>
            <person name="Martelli G.P."/>
        </authorList>
    </citation>
    <scope>NUCLEOTIDE SEQUENCE [LARGE SCALE GENOMIC DNA]</scope>
</reference>